<evidence type="ECO:0000256" key="11">
    <source>
        <dbReference type="ARBA" id="ARBA00023136"/>
    </source>
</evidence>
<dbReference type="GO" id="GO:0005524">
    <property type="term" value="F:ATP binding"/>
    <property type="evidence" value="ECO:0007669"/>
    <property type="project" value="UniProtKB-UniRule"/>
</dbReference>
<dbReference type="InterPro" id="IPR036179">
    <property type="entry name" value="Ig-like_dom_sf"/>
</dbReference>
<feature type="binding site" evidence="20">
    <location>
        <position position="782"/>
    </location>
    <ligand>
        <name>Mg(2+)</name>
        <dbReference type="ChEBI" id="CHEBI:18420"/>
    </ligand>
</feature>
<dbReference type="InterPro" id="IPR003599">
    <property type="entry name" value="Ig_sub"/>
</dbReference>
<keyword evidence="5" id="KW-0808">Transferase</keyword>
<keyword evidence="6 22" id="KW-0812">Transmembrane</keyword>
<evidence type="ECO:0000256" key="3">
    <source>
        <dbReference type="ARBA" id="ARBA00022475"/>
    </source>
</evidence>
<evidence type="ECO:0000256" key="8">
    <source>
        <dbReference type="ARBA" id="ARBA00022777"/>
    </source>
</evidence>
<keyword evidence="7 19" id="KW-0547">Nucleotide-binding</keyword>
<evidence type="ECO:0000256" key="6">
    <source>
        <dbReference type="ARBA" id="ARBA00022692"/>
    </source>
</evidence>
<evidence type="ECO:0000313" key="26">
    <source>
        <dbReference type="EMBL" id="JAG38325.1"/>
    </source>
</evidence>
<evidence type="ECO:0000256" key="2">
    <source>
        <dbReference type="ARBA" id="ARBA00011902"/>
    </source>
</evidence>
<dbReference type="GO" id="GO:0004714">
    <property type="term" value="F:transmembrane receptor protein tyrosine kinase activity"/>
    <property type="evidence" value="ECO:0007669"/>
    <property type="project" value="UniProtKB-EC"/>
</dbReference>
<feature type="binding site" evidence="19">
    <location>
        <position position="843"/>
    </location>
    <ligand>
        <name>ATP</name>
        <dbReference type="ChEBI" id="CHEBI:30616"/>
    </ligand>
</feature>
<evidence type="ECO:0000259" key="24">
    <source>
        <dbReference type="PROSITE" id="PS50011"/>
    </source>
</evidence>
<keyword evidence="10 22" id="KW-1133">Transmembrane helix</keyword>
<dbReference type="InterPro" id="IPR008266">
    <property type="entry name" value="Tyr_kinase_AS"/>
</dbReference>
<keyword evidence="23" id="KW-0732">Signal</keyword>
<keyword evidence="4" id="KW-0597">Phosphoprotein</keyword>
<keyword evidence="11 22" id="KW-0472">Membrane</keyword>
<feature type="binding site" evidence="19">
    <location>
        <position position="1032"/>
    </location>
    <ligand>
        <name>ATP</name>
        <dbReference type="ChEBI" id="CHEBI:30616"/>
    </ligand>
</feature>
<dbReference type="Gene3D" id="3.30.200.20">
    <property type="entry name" value="Phosphorylase Kinase, domain 1"/>
    <property type="match status" value="1"/>
</dbReference>
<dbReference type="InterPro" id="IPR013098">
    <property type="entry name" value="Ig_I-set"/>
</dbReference>
<name>A0A0A9Z942_LYGHE</name>
<feature type="signal peptide" evidence="23">
    <location>
        <begin position="1"/>
        <end position="24"/>
    </location>
</feature>
<evidence type="ECO:0000256" key="10">
    <source>
        <dbReference type="ARBA" id="ARBA00022989"/>
    </source>
</evidence>
<dbReference type="InterPro" id="IPR050122">
    <property type="entry name" value="RTK"/>
</dbReference>
<accession>A0A0A9Z942</accession>
<sequence length="1261" mass="141032">MARMSELPCALCFLVLISPTVIQGLTITPAEKEMTIASGSTIELLCEDDQPVEWSYETLEEETPPANIIKTSDGNRAMLTIVDAYYMNVKLYRCSSITTKEEESIYIFVRDVAHLLVSEEDQNIFSFYTSEDVIVPCKPSFPEVKVELQKVDDSEILDYNNKLGFTVRLNRAKHIECVGTLMIGSSAHSTKIMYEAELMHQPEDINTPDIELVGGGPDDHVTVGQNVTLRCSLMGPPGVHHDFFWTKPKTISPEDDRFVVDSPSVRTKYPSNSNQPYNLATSNLFIHNVRKGDEGSYKCTVSAGNQESSFAYIFKVFDNAQVFLNVTPVGSLTYTSRPGKSEVVLVALIAAHPIPVITWYGPDGRKIAPNKKYNITGDMESTHLIVYSPTTSDIGNYTLKARNKAGEKVLHYMLHIEGEPLIEIPESSKAYLLKTKQNLTCRVVGYPRPKVEMSFRPCPSLEECSAVIPLHAIGTCQNPPVSCNYTATLSITHQGNFSCSAYNRLGKGSATSFIHITDIPNEFHVYNNSMGNGKISDLDPIVLECGASKNSYMNDLVWKFKRQGEIPIVLEEEVLEERDGIIIKHNETDLSYWSKLNILHPRINQSGIYTCSAHFKKDHSITSFSTIINVLPSVAPSFNDVTGNNSHHDVSPGGPLTWYCNASGNPLPSYSWYKNGRLLTEKDSSIRFRGVFDIKSVQGSDEGTYRCVASNKKGSASLVFNLKIKKKEGIIHWIVISVSTIVILVFIAIVIYQRRKIKQEKKAREEVFPADLYFIREGNVEYLNPNLDIADQAEFLPYNQAWEFPIEKLKLGKQLGFGAFGVVMKAEATGLRNDEEKTIVAVKMVKKNADVDLIKALASELKIMANLGQHVNVVNLLGACTRNIANRELLVIVEFCKFGNLHDFLLTHRDSFINQVNPGSGNLEIIPSDNSMGFPIGVSRSNSNYRGGSGYNTAGSNCATVTTDMTVLSSTPIGEDGYLLNKELSQHYQGDFQQTEKKTICTQDLLCWGFQIAKGMEYLASRKVLHGDLAARNVLLADNNVVKICDFGLAKSMYKKEIYTKAGNELLPIKWMSIEALEDRVFSTQSDIWAYGIVLWELFTLSRTPYPGVQPSDILTLLRSGYRMEKPEYATEDVYNVMIESWNKSPMLRPSFTECAERLGNMLEESVKQHFMDLNNPYVEFNSNQPVGRDYLSILNPPTYVNCTSDHSEGNVGNDYTPMHRYKNDRDKDAVELRPMLPQPGQTNIFNPGYEGLGHMVACTN</sequence>
<evidence type="ECO:0000256" key="18">
    <source>
        <dbReference type="PIRSR" id="PIRSR000615-1"/>
    </source>
</evidence>
<dbReference type="PROSITE" id="PS00107">
    <property type="entry name" value="PROTEIN_KINASE_ATP"/>
    <property type="match status" value="1"/>
</dbReference>
<dbReference type="Pfam" id="PF07714">
    <property type="entry name" value="PK_Tyr_Ser-Thr"/>
    <property type="match status" value="1"/>
</dbReference>
<protein>
    <recommendedName>
        <fullName evidence="2">receptor protein-tyrosine kinase</fullName>
        <ecNumber evidence="2">2.7.10.1</ecNumber>
    </recommendedName>
</protein>
<evidence type="ECO:0000256" key="21">
    <source>
        <dbReference type="PROSITE-ProRule" id="PRU10141"/>
    </source>
</evidence>
<dbReference type="PIRSF" id="PIRSF000615">
    <property type="entry name" value="TyrPK_CSF1-R"/>
    <property type="match status" value="1"/>
</dbReference>
<proteinExistence type="predicted"/>
<feature type="binding site" evidence="21">
    <location>
        <position position="847"/>
    </location>
    <ligand>
        <name>ATP</name>
        <dbReference type="ChEBI" id="CHEBI:30616"/>
    </ligand>
</feature>
<evidence type="ECO:0000256" key="13">
    <source>
        <dbReference type="ARBA" id="ARBA00023157"/>
    </source>
</evidence>
<dbReference type="EC" id="2.7.10.1" evidence="2"/>
<dbReference type="EMBL" id="GBHO01005279">
    <property type="protein sequence ID" value="JAG38325.1"/>
    <property type="molecule type" value="Transcribed_RNA"/>
</dbReference>
<dbReference type="InterPro" id="IPR003598">
    <property type="entry name" value="Ig_sub2"/>
</dbReference>
<evidence type="ECO:0000256" key="23">
    <source>
        <dbReference type="SAM" id="SignalP"/>
    </source>
</evidence>
<feature type="active site" description="Proton acceptor" evidence="18">
    <location>
        <position position="1028"/>
    </location>
</feature>
<dbReference type="FunFam" id="1.10.510.10:FF:000554">
    <property type="entry name" value="Predicted protein"/>
    <property type="match status" value="1"/>
</dbReference>
<evidence type="ECO:0000256" key="4">
    <source>
        <dbReference type="ARBA" id="ARBA00022553"/>
    </source>
</evidence>
<evidence type="ECO:0000256" key="16">
    <source>
        <dbReference type="ARBA" id="ARBA00023319"/>
    </source>
</evidence>
<comment type="catalytic activity">
    <reaction evidence="17">
        <text>L-tyrosyl-[protein] + ATP = O-phospho-L-tyrosyl-[protein] + ADP + H(+)</text>
        <dbReference type="Rhea" id="RHEA:10596"/>
        <dbReference type="Rhea" id="RHEA-COMP:10136"/>
        <dbReference type="Rhea" id="RHEA-COMP:20101"/>
        <dbReference type="ChEBI" id="CHEBI:15378"/>
        <dbReference type="ChEBI" id="CHEBI:30616"/>
        <dbReference type="ChEBI" id="CHEBI:46858"/>
        <dbReference type="ChEBI" id="CHEBI:61978"/>
        <dbReference type="ChEBI" id="CHEBI:456216"/>
        <dbReference type="EC" id="2.7.10.1"/>
    </reaction>
</comment>
<dbReference type="PROSITE" id="PS00240">
    <property type="entry name" value="RECEPTOR_TYR_KIN_III"/>
    <property type="match status" value="1"/>
</dbReference>
<dbReference type="CDD" id="cd00096">
    <property type="entry name" value="Ig"/>
    <property type="match status" value="1"/>
</dbReference>
<dbReference type="GO" id="GO:0007169">
    <property type="term" value="P:cell surface receptor protein tyrosine kinase signaling pathway"/>
    <property type="evidence" value="ECO:0007669"/>
    <property type="project" value="InterPro"/>
</dbReference>
<dbReference type="Pfam" id="PF13927">
    <property type="entry name" value="Ig_3"/>
    <property type="match status" value="2"/>
</dbReference>
<keyword evidence="14 26" id="KW-0675">Receptor</keyword>
<keyword evidence="12" id="KW-0829">Tyrosine-protein kinase</keyword>
<evidence type="ECO:0000256" key="19">
    <source>
        <dbReference type="PIRSR" id="PIRSR000615-2"/>
    </source>
</evidence>
<dbReference type="SMART" id="SM00408">
    <property type="entry name" value="IGc2"/>
    <property type="match status" value="4"/>
</dbReference>
<keyword evidence="20" id="KW-0460">Magnesium</keyword>
<dbReference type="InterPro" id="IPR001824">
    <property type="entry name" value="Tyr_kinase_rcpt_3_CS"/>
</dbReference>
<evidence type="ECO:0000259" key="25">
    <source>
        <dbReference type="PROSITE" id="PS50835"/>
    </source>
</evidence>
<evidence type="ECO:0000256" key="12">
    <source>
        <dbReference type="ARBA" id="ARBA00023137"/>
    </source>
</evidence>
<keyword evidence="3" id="KW-1003">Cell membrane</keyword>
<keyword evidence="13" id="KW-1015">Disulfide bond</keyword>
<reference evidence="26" key="1">
    <citation type="journal article" date="2014" name="PLoS ONE">
        <title>Transcriptome-Based Identification of ABC Transporters in the Western Tarnished Plant Bug Lygus hesperus.</title>
        <authorList>
            <person name="Hull J.J."/>
            <person name="Chaney K."/>
            <person name="Geib S.M."/>
            <person name="Fabrick J.A."/>
            <person name="Brent C.S."/>
            <person name="Walsh D."/>
            <person name="Lavine L.C."/>
        </authorList>
    </citation>
    <scope>NUCLEOTIDE SEQUENCE</scope>
</reference>
<dbReference type="Gene3D" id="2.60.40.10">
    <property type="entry name" value="Immunoglobulins"/>
    <property type="match status" value="6"/>
</dbReference>
<dbReference type="PROSITE" id="PS50011">
    <property type="entry name" value="PROTEIN_KINASE_DOM"/>
    <property type="match status" value="1"/>
</dbReference>
<feature type="domain" description="Ig-like" evidence="25">
    <location>
        <begin position="208"/>
        <end position="311"/>
    </location>
</feature>
<dbReference type="InterPro" id="IPR013783">
    <property type="entry name" value="Ig-like_fold"/>
</dbReference>
<evidence type="ECO:0000256" key="22">
    <source>
        <dbReference type="SAM" id="Phobius"/>
    </source>
</evidence>
<dbReference type="InterPro" id="IPR001245">
    <property type="entry name" value="Ser-Thr/Tyr_kinase_cat_dom"/>
</dbReference>
<keyword evidence="9 19" id="KW-0067">ATP-binding</keyword>
<dbReference type="GO" id="GO:0043235">
    <property type="term" value="C:receptor complex"/>
    <property type="evidence" value="ECO:0007669"/>
    <property type="project" value="TreeGrafter"/>
</dbReference>
<feature type="chain" id="PRO_5002055332" description="receptor protein-tyrosine kinase" evidence="23">
    <location>
        <begin position="25"/>
        <end position="1261"/>
    </location>
</feature>
<evidence type="ECO:0000256" key="17">
    <source>
        <dbReference type="ARBA" id="ARBA00051243"/>
    </source>
</evidence>
<reference evidence="26" key="2">
    <citation type="submission" date="2014-07" db="EMBL/GenBank/DDBJ databases">
        <authorList>
            <person name="Hull J."/>
        </authorList>
    </citation>
    <scope>NUCLEOTIDE SEQUENCE</scope>
</reference>
<dbReference type="PROSITE" id="PS50835">
    <property type="entry name" value="IG_LIKE"/>
    <property type="match status" value="3"/>
</dbReference>
<dbReference type="PANTHER" id="PTHR24416:SF600">
    <property type="entry name" value="PDGF- AND VEGF-RECEPTOR RELATED, ISOFORM J"/>
    <property type="match status" value="1"/>
</dbReference>
<comment type="subcellular location">
    <subcellularLocation>
        <location evidence="1">Cell membrane</location>
        <topology evidence="1">Single-pass type I membrane protein</topology>
    </subcellularLocation>
</comment>
<evidence type="ECO:0000256" key="15">
    <source>
        <dbReference type="ARBA" id="ARBA00023180"/>
    </source>
</evidence>
<dbReference type="AlphaFoldDB" id="A0A0A9Z942"/>
<keyword evidence="20" id="KW-0479">Metal-binding</keyword>
<feature type="domain" description="Ig-like" evidence="25">
    <location>
        <begin position="636"/>
        <end position="719"/>
    </location>
</feature>
<feature type="domain" description="Ig-like" evidence="25">
    <location>
        <begin position="520"/>
        <end position="622"/>
    </location>
</feature>
<evidence type="ECO:0000256" key="9">
    <source>
        <dbReference type="ARBA" id="ARBA00022840"/>
    </source>
</evidence>
<dbReference type="GO" id="GO:0005886">
    <property type="term" value="C:plasma membrane"/>
    <property type="evidence" value="ECO:0007669"/>
    <property type="project" value="UniProtKB-SubCell"/>
</dbReference>
<keyword evidence="15" id="KW-0325">Glycoprotein</keyword>
<evidence type="ECO:0000256" key="1">
    <source>
        <dbReference type="ARBA" id="ARBA00004251"/>
    </source>
</evidence>
<dbReference type="GO" id="GO:0046872">
    <property type="term" value="F:metal ion binding"/>
    <property type="evidence" value="ECO:0007669"/>
    <property type="project" value="UniProtKB-KW"/>
</dbReference>
<evidence type="ECO:0000256" key="7">
    <source>
        <dbReference type="ARBA" id="ARBA00022741"/>
    </source>
</evidence>
<dbReference type="SUPFAM" id="SSF56112">
    <property type="entry name" value="Protein kinase-like (PK-like)"/>
    <property type="match status" value="1"/>
</dbReference>
<dbReference type="InterPro" id="IPR000719">
    <property type="entry name" value="Prot_kinase_dom"/>
</dbReference>
<feature type="transmembrane region" description="Helical" evidence="22">
    <location>
        <begin position="730"/>
        <end position="752"/>
    </location>
</feature>
<feature type="binding site" evidence="20">
    <location>
        <position position="1046"/>
    </location>
    <ligand>
        <name>Mg(2+)</name>
        <dbReference type="ChEBI" id="CHEBI:18420"/>
    </ligand>
</feature>
<keyword evidence="16" id="KW-0393">Immunoglobulin domain</keyword>
<organism evidence="26">
    <name type="scientific">Lygus hesperus</name>
    <name type="common">Western plant bug</name>
    <dbReference type="NCBI Taxonomy" id="30085"/>
    <lineage>
        <taxon>Eukaryota</taxon>
        <taxon>Metazoa</taxon>
        <taxon>Ecdysozoa</taxon>
        <taxon>Arthropoda</taxon>
        <taxon>Hexapoda</taxon>
        <taxon>Insecta</taxon>
        <taxon>Pterygota</taxon>
        <taxon>Neoptera</taxon>
        <taxon>Paraneoptera</taxon>
        <taxon>Hemiptera</taxon>
        <taxon>Heteroptera</taxon>
        <taxon>Panheteroptera</taxon>
        <taxon>Cimicomorpha</taxon>
        <taxon>Miridae</taxon>
        <taxon>Mirini</taxon>
        <taxon>Lygus</taxon>
    </lineage>
</organism>
<evidence type="ECO:0000256" key="20">
    <source>
        <dbReference type="PIRSR" id="PIRSR000615-3"/>
    </source>
</evidence>
<evidence type="ECO:0000256" key="14">
    <source>
        <dbReference type="ARBA" id="ARBA00023170"/>
    </source>
</evidence>
<dbReference type="InterPro" id="IPR011009">
    <property type="entry name" value="Kinase-like_dom_sf"/>
</dbReference>
<dbReference type="SMART" id="SM00409">
    <property type="entry name" value="IG"/>
    <property type="match status" value="5"/>
</dbReference>
<gene>
    <name evidence="26" type="primary">Flt1_2</name>
    <name evidence="26" type="ORF">CM83_42808</name>
</gene>
<dbReference type="SUPFAM" id="SSF48726">
    <property type="entry name" value="Immunoglobulin"/>
    <property type="match status" value="4"/>
</dbReference>
<dbReference type="FunFam" id="2.60.40.10:FF:000032">
    <property type="entry name" value="palladin isoform X1"/>
    <property type="match status" value="1"/>
</dbReference>
<feature type="binding site" evidence="19">
    <location>
        <begin position="816"/>
        <end position="823"/>
    </location>
    <ligand>
        <name>ATP</name>
        <dbReference type="ChEBI" id="CHEBI:30616"/>
    </ligand>
</feature>
<dbReference type="PANTHER" id="PTHR24416">
    <property type="entry name" value="TYROSINE-PROTEIN KINASE RECEPTOR"/>
    <property type="match status" value="1"/>
</dbReference>
<dbReference type="InterPro" id="IPR017441">
    <property type="entry name" value="Protein_kinase_ATP_BS"/>
</dbReference>
<dbReference type="Pfam" id="PF07679">
    <property type="entry name" value="I-set"/>
    <property type="match status" value="1"/>
</dbReference>
<dbReference type="Gene3D" id="1.10.510.10">
    <property type="entry name" value="Transferase(Phosphotransferase) domain 1"/>
    <property type="match status" value="1"/>
</dbReference>
<evidence type="ECO:0000256" key="5">
    <source>
        <dbReference type="ARBA" id="ARBA00022679"/>
    </source>
</evidence>
<dbReference type="InterPro" id="IPR007110">
    <property type="entry name" value="Ig-like_dom"/>
</dbReference>
<dbReference type="FunFam" id="3.30.200.20:FF:000384">
    <property type="entry name" value="Receptor protein-tyrosine kinase"/>
    <property type="match status" value="1"/>
</dbReference>
<keyword evidence="8" id="KW-0418">Kinase</keyword>
<feature type="domain" description="Protein kinase" evidence="24">
    <location>
        <begin position="809"/>
        <end position="1172"/>
    </location>
</feature>
<dbReference type="PROSITE" id="PS00109">
    <property type="entry name" value="PROTEIN_KINASE_TYR"/>
    <property type="match status" value="1"/>
</dbReference>
<feature type="binding site" evidence="20">
    <location>
        <position position="1033"/>
    </location>
    <ligand>
        <name>Mg(2+)</name>
        <dbReference type="ChEBI" id="CHEBI:18420"/>
    </ligand>
</feature>